<proteinExistence type="predicted"/>
<dbReference type="Pfam" id="PF00293">
    <property type="entry name" value="NUDIX"/>
    <property type="match status" value="1"/>
</dbReference>
<dbReference type="PANTHER" id="PTHR11839:SF18">
    <property type="entry name" value="NUDIX HYDROLASE DOMAIN-CONTAINING PROTEIN"/>
    <property type="match status" value="1"/>
</dbReference>
<dbReference type="CDD" id="cd03424">
    <property type="entry name" value="NUDIX_ADPRase_Nudt5_UGPPase_Nudt14"/>
    <property type="match status" value="1"/>
</dbReference>
<dbReference type="SUPFAM" id="SSF55811">
    <property type="entry name" value="Nudix"/>
    <property type="match status" value="1"/>
</dbReference>
<comment type="caution">
    <text evidence="4">The sequence shown here is derived from an EMBL/GenBank/DDBJ whole genome shotgun (WGS) entry which is preliminary data.</text>
</comment>
<protein>
    <submittedName>
        <fullName evidence="4">Nudix hydrolase 14</fullName>
    </submittedName>
</protein>
<name>A0AAV7Z1F9_9EUKA</name>
<keyword evidence="2 4" id="KW-0378">Hydrolase</keyword>
<dbReference type="Gene3D" id="3.90.79.10">
    <property type="entry name" value="Nucleoside Triphosphate Pyrophosphohydrolase"/>
    <property type="match status" value="1"/>
</dbReference>
<evidence type="ECO:0000313" key="4">
    <source>
        <dbReference type="EMBL" id="KAJ3433464.1"/>
    </source>
</evidence>
<dbReference type="InterPro" id="IPR000086">
    <property type="entry name" value="NUDIX_hydrolase_dom"/>
</dbReference>
<dbReference type="GO" id="GO:0080041">
    <property type="term" value="F:ADP-ribose pyrophosphohydrolase activity"/>
    <property type="evidence" value="ECO:0007669"/>
    <property type="project" value="TreeGrafter"/>
</dbReference>
<evidence type="ECO:0000256" key="1">
    <source>
        <dbReference type="ARBA" id="ARBA00001946"/>
    </source>
</evidence>
<feature type="domain" description="Nudix hydrolase" evidence="3">
    <location>
        <begin position="116"/>
        <end position="272"/>
    </location>
</feature>
<gene>
    <name evidence="4" type="ORF">M0812_22423</name>
    <name evidence="5" type="ORF">M0813_09980</name>
</gene>
<comment type="cofactor">
    <cofactor evidence="1">
        <name>Mg(2+)</name>
        <dbReference type="ChEBI" id="CHEBI:18420"/>
    </cofactor>
</comment>
<dbReference type="Proteomes" id="UP001150062">
    <property type="component" value="Unassembled WGS sequence"/>
</dbReference>
<dbReference type="EMBL" id="JANTQA010000047">
    <property type="protein sequence ID" value="KAJ3433464.1"/>
    <property type="molecule type" value="Genomic_DNA"/>
</dbReference>
<dbReference type="InterPro" id="IPR015797">
    <property type="entry name" value="NUDIX_hydrolase-like_dom_sf"/>
</dbReference>
<dbReference type="GO" id="GO:0019693">
    <property type="term" value="P:ribose phosphate metabolic process"/>
    <property type="evidence" value="ECO:0007669"/>
    <property type="project" value="TreeGrafter"/>
</dbReference>
<evidence type="ECO:0000313" key="6">
    <source>
        <dbReference type="Proteomes" id="UP001146793"/>
    </source>
</evidence>
<accession>A0AAV7Z1F9</accession>
<dbReference type="GO" id="GO:0080042">
    <property type="term" value="F:ADP-glucose pyrophosphohydrolase activity"/>
    <property type="evidence" value="ECO:0007669"/>
    <property type="project" value="TreeGrafter"/>
</dbReference>
<sequence length="281" mass="31679">MLSSIVNFYSVSNTIKNSSRFFFSKTINKPLRKQEKEKKCEDRIIITHSKDLDLKDAVSSSLYQDWLNSILETNFKLHSLHFQSLDMFGSRAGFVKFKSKITLNGDSVPGIVFARGGSVAVLIKLISNETKEEYSVLTTQPRVPIGKESFPEIPAGMLDGESENFVGVAAKELEEETGITITKSQLIDLSGKAYSGKNSNGAIYPSPGGCDEFIKIYYYERSLPNETILKMNKKITGNKLEREKITLKLIKFKDLWKETSDAKSLCAFLLYEKLLQDISRK</sequence>
<evidence type="ECO:0000259" key="3">
    <source>
        <dbReference type="PROSITE" id="PS51462"/>
    </source>
</evidence>
<dbReference type="AlphaFoldDB" id="A0AAV7Z1F9"/>
<evidence type="ECO:0000313" key="5">
    <source>
        <dbReference type="EMBL" id="KAJ6227398.1"/>
    </source>
</evidence>
<dbReference type="PROSITE" id="PS51462">
    <property type="entry name" value="NUDIX"/>
    <property type="match status" value="1"/>
</dbReference>
<organism evidence="4 6">
    <name type="scientific">Anaeramoeba flamelloides</name>
    <dbReference type="NCBI Taxonomy" id="1746091"/>
    <lineage>
        <taxon>Eukaryota</taxon>
        <taxon>Metamonada</taxon>
        <taxon>Anaeramoebidae</taxon>
        <taxon>Anaeramoeba</taxon>
    </lineage>
</organism>
<keyword evidence="7" id="KW-1185">Reference proteome</keyword>
<reference evidence="4" key="2">
    <citation type="submission" date="2022-08" db="EMBL/GenBank/DDBJ databases">
        <title>Novel sulphate-reducing endosymbionts in the free-living metamonad Anaeramoeba.</title>
        <authorList>
            <person name="Jerlstrom-Hultqvist J."/>
            <person name="Cepicka I."/>
            <person name="Gallot-Lavallee L."/>
            <person name="Salas-Leiva D."/>
            <person name="Curtis B.A."/>
            <person name="Zahonova K."/>
            <person name="Pipaliya S."/>
            <person name="Dacks J."/>
            <person name="Roger A.J."/>
        </authorList>
    </citation>
    <scope>NUCLEOTIDE SEQUENCE</scope>
    <source>
        <strain evidence="4">Busselton2</strain>
    </source>
</reference>
<dbReference type="EMBL" id="JAOAOG010000336">
    <property type="protein sequence ID" value="KAJ6227398.1"/>
    <property type="molecule type" value="Genomic_DNA"/>
</dbReference>
<evidence type="ECO:0000313" key="7">
    <source>
        <dbReference type="Proteomes" id="UP001150062"/>
    </source>
</evidence>
<reference evidence="5" key="1">
    <citation type="submission" date="2022-08" db="EMBL/GenBank/DDBJ databases">
        <title>Novel sulfate-reducing endosymbionts in the free-living metamonad Anaeramoeba.</title>
        <authorList>
            <person name="Jerlstrom-Hultqvist J."/>
            <person name="Cepicka I."/>
            <person name="Gallot-Lavallee L."/>
            <person name="Salas-Leiva D."/>
            <person name="Curtis B.A."/>
            <person name="Zahonova K."/>
            <person name="Pipaliya S."/>
            <person name="Dacks J."/>
            <person name="Roger A.J."/>
        </authorList>
    </citation>
    <scope>NUCLEOTIDE SEQUENCE</scope>
    <source>
        <strain evidence="5">Schooner1</strain>
    </source>
</reference>
<evidence type="ECO:0000256" key="2">
    <source>
        <dbReference type="ARBA" id="ARBA00022801"/>
    </source>
</evidence>
<dbReference type="GO" id="GO:0006753">
    <property type="term" value="P:nucleoside phosphate metabolic process"/>
    <property type="evidence" value="ECO:0007669"/>
    <property type="project" value="TreeGrafter"/>
</dbReference>
<dbReference type="Proteomes" id="UP001146793">
    <property type="component" value="Unassembled WGS sequence"/>
</dbReference>
<dbReference type="PANTHER" id="PTHR11839">
    <property type="entry name" value="UDP/ADP-SUGAR PYROPHOSPHATASE"/>
    <property type="match status" value="1"/>
</dbReference>